<dbReference type="OrthoDB" id="611536at2759"/>
<dbReference type="Pfam" id="PF23559">
    <property type="entry name" value="WHD_DRP"/>
    <property type="match status" value="1"/>
</dbReference>
<feature type="domain" description="NB-ARC" evidence="4">
    <location>
        <begin position="494"/>
        <end position="647"/>
    </location>
</feature>
<dbReference type="PRINTS" id="PR00364">
    <property type="entry name" value="DISEASERSIST"/>
</dbReference>
<evidence type="ECO:0000313" key="7">
    <source>
        <dbReference type="EMBL" id="KAF3968195.1"/>
    </source>
</evidence>
<reference evidence="7" key="1">
    <citation type="submission" date="2020-03" db="EMBL/GenBank/DDBJ databases">
        <title>Castanea mollissima Vanexum genome sequencing.</title>
        <authorList>
            <person name="Staton M."/>
        </authorList>
    </citation>
    <scope>NUCLEOTIDE SEQUENCE</scope>
    <source>
        <tissue evidence="7">Leaf</tissue>
    </source>
</reference>
<dbReference type="Pfam" id="PF00931">
    <property type="entry name" value="NB-ARC"/>
    <property type="match status" value="1"/>
</dbReference>
<organism evidence="7 8">
    <name type="scientific">Castanea mollissima</name>
    <name type="common">Chinese chestnut</name>
    <dbReference type="NCBI Taxonomy" id="60419"/>
    <lineage>
        <taxon>Eukaryota</taxon>
        <taxon>Viridiplantae</taxon>
        <taxon>Streptophyta</taxon>
        <taxon>Embryophyta</taxon>
        <taxon>Tracheophyta</taxon>
        <taxon>Spermatophyta</taxon>
        <taxon>Magnoliopsida</taxon>
        <taxon>eudicotyledons</taxon>
        <taxon>Gunneridae</taxon>
        <taxon>Pentapetalae</taxon>
        <taxon>rosids</taxon>
        <taxon>fabids</taxon>
        <taxon>Fagales</taxon>
        <taxon>Fagaceae</taxon>
        <taxon>Castanea</taxon>
    </lineage>
</organism>
<dbReference type="PANTHER" id="PTHR23155:SF955">
    <property type="entry name" value="AAA+ ATPASE DOMAIN-CONTAINING PROTEIN"/>
    <property type="match status" value="1"/>
</dbReference>
<protein>
    <recommendedName>
        <fullName evidence="9">NB-ARC domain-containing protein</fullName>
    </recommendedName>
</protein>
<evidence type="ECO:0000256" key="1">
    <source>
        <dbReference type="ARBA" id="ARBA00022737"/>
    </source>
</evidence>
<evidence type="ECO:0000259" key="5">
    <source>
        <dbReference type="Pfam" id="PF23559"/>
    </source>
</evidence>
<keyword evidence="3" id="KW-0472">Membrane</keyword>
<accession>A0A8J4RL12</accession>
<evidence type="ECO:0008006" key="9">
    <source>
        <dbReference type="Google" id="ProtNLM"/>
    </source>
</evidence>
<dbReference type="Pfam" id="PF23598">
    <property type="entry name" value="LRR_14"/>
    <property type="match status" value="1"/>
</dbReference>
<keyword evidence="3" id="KW-0812">Transmembrane</keyword>
<keyword evidence="2" id="KW-0611">Plant defense</keyword>
<dbReference type="InterPro" id="IPR055414">
    <property type="entry name" value="LRR_R13L4/SHOC2-like"/>
</dbReference>
<dbReference type="InterPro" id="IPR044974">
    <property type="entry name" value="Disease_R_plants"/>
</dbReference>
<dbReference type="SUPFAM" id="SSF52540">
    <property type="entry name" value="P-loop containing nucleoside triphosphate hydrolases"/>
    <property type="match status" value="1"/>
</dbReference>
<dbReference type="GO" id="GO:0098542">
    <property type="term" value="P:defense response to other organism"/>
    <property type="evidence" value="ECO:0007669"/>
    <property type="project" value="TreeGrafter"/>
</dbReference>
<evidence type="ECO:0000259" key="4">
    <source>
        <dbReference type="Pfam" id="PF00931"/>
    </source>
</evidence>
<dbReference type="AlphaFoldDB" id="A0A8J4RL12"/>
<dbReference type="SUPFAM" id="SSF52058">
    <property type="entry name" value="L domain-like"/>
    <property type="match status" value="1"/>
</dbReference>
<keyword evidence="1" id="KW-0677">Repeat</keyword>
<dbReference type="Gene3D" id="1.10.10.10">
    <property type="entry name" value="Winged helix-like DNA-binding domain superfamily/Winged helix DNA-binding domain"/>
    <property type="match status" value="1"/>
</dbReference>
<dbReference type="InterPro" id="IPR027417">
    <property type="entry name" value="P-loop_NTPase"/>
</dbReference>
<dbReference type="InterPro" id="IPR042197">
    <property type="entry name" value="Apaf_helical"/>
</dbReference>
<gene>
    <name evidence="7" type="ORF">CMV_007885</name>
</gene>
<sequence length="1222" mass="141211">MAFSILIVISMRFLASVLIVIVPVCLIQRWRRQVNDIFEQVQRDFKILEAIIKDIEEVAESAKKIDEKPNQLWDSQLKPGATVQLSDAERGWFEATKTLVGTVKDCSETYRRLHEIKYFLELFYSGFAGFKKIYDLKADLGLCNSLINDQLWKKTKICKSVEQSRSIVRSLKDRPIEEDKSSVYKRAKETVFIEKKFKSLMDNINPNLVPETQKEIKYSIQLPLHLLSAFLRDLEEHPLESETEKAWVKEAEEVICKLQHQIDRKTTDLLKWLPFLGNWMMAKDLPKSFEKIERLLRLLFSKKYELDFTFIRRVPSKSVDRTPHQKTQAKIDDKEILEVLDKFRKKLSQEQPKVAFRLNELPDYFEKVHELLKDAKPVEGMDNSRMAWKDQMKIIVKDAIFSLSSSQPQSSKSQKETYPWQKFSVETERLKKALDLLAISIKIFRIELMRETNLVVGLEEDIHEIVSQLTTNTAENFSTLTSVGMEGITNSFENFSTLSIVGMEGIGKTTLAKMVFNNRAIQKHFVYRYWVSLPDITDDKTELLKKLGKEVLPANEKEEAKDYSYKEVNDFLKTRKYLLVLDKIPNKETWDSLKEAFLDNGKGSRILLTTRDKSVASHAGPSCKPYHLRLRTNDESRALFGQMVHSMDEPSHPNHETSSELKNLVKKVVRRCGGLPLSILNHGYLLSGKEVTTEDLSRVLEHVNPYQRPWSENLEKNKKDLHLHLSKCLSYFVKFPKDSEISARRLAALWVAEGLVEVSDSKPLKSVAENYLLELISRNLVQILERKMNGNAGTCVLPCTLREIWLREYPSSCLDEQVIYYFYENDVRSCQGFGGSNYSPNISQSCKNPQSVVCFDTREGDKPGEEIGSYLKKGISRGQLLQLKVLDLEQAFKPQLPKNIGKFKQLTYLGLRWTYLETLPESIGDLVNLEILDVKHTYIRILPSSIWKLQKLQNLYLSDFCRSKIDHQPEKKCHQPKRKFLQNLQILRSGFVDEDNPLKDAFSMMTNLQILDLAFQLELSKQKALAGSLVELKKLQELTLKSIDEISQPQDLYVDHLSCLKYLSSLSLFGKLNDPSTIINTTALPQSLTDLTLSFSGLSDDPMPQLEKLHKLECLTFYSASYTGKSMFCSKGGFPKLQVLKFIMLQELEEWHVEEQAMPTLKKLEFRSCKKLKVPSGLIHLKTLRELKLKMMPLNFTRQVEKRKEQTWEHISVFPVLITDLQ</sequence>
<evidence type="ECO:0000256" key="2">
    <source>
        <dbReference type="ARBA" id="ARBA00022821"/>
    </source>
</evidence>
<dbReference type="Gene3D" id="3.40.50.300">
    <property type="entry name" value="P-loop containing nucleotide triphosphate hydrolases"/>
    <property type="match status" value="1"/>
</dbReference>
<dbReference type="Gene3D" id="3.80.10.10">
    <property type="entry name" value="Ribonuclease Inhibitor"/>
    <property type="match status" value="1"/>
</dbReference>
<dbReference type="InterPro" id="IPR058922">
    <property type="entry name" value="WHD_DRP"/>
</dbReference>
<evidence type="ECO:0000256" key="3">
    <source>
        <dbReference type="SAM" id="Phobius"/>
    </source>
</evidence>
<dbReference type="Proteomes" id="UP000737018">
    <property type="component" value="Unassembled WGS sequence"/>
</dbReference>
<evidence type="ECO:0000259" key="6">
    <source>
        <dbReference type="Pfam" id="PF23598"/>
    </source>
</evidence>
<keyword evidence="3" id="KW-1133">Transmembrane helix</keyword>
<dbReference type="PANTHER" id="PTHR23155">
    <property type="entry name" value="DISEASE RESISTANCE PROTEIN RP"/>
    <property type="match status" value="1"/>
</dbReference>
<dbReference type="Gene3D" id="1.10.8.430">
    <property type="entry name" value="Helical domain of apoptotic protease-activating factors"/>
    <property type="match status" value="1"/>
</dbReference>
<dbReference type="InterPro" id="IPR002182">
    <property type="entry name" value="NB-ARC"/>
</dbReference>
<name>A0A8J4RL12_9ROSI</name>
<dbReference type="GO" id="GO:0043531">
    <property type="term" value="F:ADP binding"/>
    <property type="evidence" value="ECO:0007669"/>
    <property type="project" value="InterPro"/>
</dbReference>
<dbReference type="InterPro" id="IPR036388">
    <property type="entry name" value="WH-like_DNA-bd_sf"/>
</dbReference>
<comment type="caution">
    <text evidence="7">The sequence shown here is derived from an EMBL/GenBank/DDBJ whole genome shotgun (WGS) entry which is preliminary data.</text>
</comment>
<dbReference type="EMBL" id="JRKL02000803">
    <property type="protein sequence ID" value="KAF3968195.1"/>
    <property type="molecule type" value="Genomic_DNA"/>
</dbReference>
<keyword evidence="8" id="KW-1185">Reference proteome</keyword>
<feature type="domain" description="Disease resistance protein winged helix" evidence="5">
    <location>
        <begin position="735"/>
        <end position="797"/>
    </location>
</feature>
<proteinExistence type="predicted"/>
<feature type="transmembrane region" description="Helical" evidence="3">
    <location>
        <begin position="6"/>
        <end position="27"/>
    </location>
</feature>
<dbReference type="InterPro" id="IPR032675">
    <property type="entry name" value="LRR_dom_sf"/>
</dbReference>
<evidence type="ECO:0000313" key="8">
    <source>
        <dbReference type="Proteomes" id="UP000737018"/>
    </source>
</evidence>
<feature type="domain" description="Disease resistance R13L4/SHOC-2-like LRR" evidence="6">
    <location>
        <begin position="882"/>
        <end position="1209"/>
    </location>
</feature>